<dbReference type="AlphaFoldDB" id="B9JJA6"/>
<organism evidence="1 2">
    <name type="scientific">Rhizobium rhizogenes (strain K84 / ATCC BAA-868)</name>
    <name type="common">Agrobacterium radiobacter</name>
    <dbReference type="NCBI Taxonomy" id="311403"/>
    <lineage>
        <taxon>Bacteria</taxon>
        <taxon>Pseudomonadati</taxon>
        <taxon>Pseudomonadota</taxon>
        <taxon>Alphaproteobacteria</taxon>
        <taxon>Hyphomicrobiales</taxon>
        <taxon>Rhizobiaceae</taxon>
        <taxon>Rhizobium/Agrobacterium group</taxon>
        <taxon>Rhizobium</taxon>
    </lineage>
</organism>
<evidence type="ECO:0000313" key="1">
    <source>
        <dbReference type="EMBL" id="ACM29998.1"/>
    </source>
</evidence>
<dbReference type="eggNOG" id="COG0715">
    <property type="taxonomic scope" value="Bacteria"/>
</dbReference>
<dbReference type="EMBL" id="CP000629">
    <property type="protein sequence ID" value="ACM29998.1"/>
    <property type="molecule type" value="Genomic_DNA"/>
</dbReference>
<accession>B9JJA6</accession>
<gene>
    <name evidence="1" type="ordered locus">Arad_8817</name>
</gene>
<name>B9JJA6_RHIR8</name>
<reference evidence="1 2" key="1">
    <citation type="journal article" date="2009" name="J. Bacteriol.">
        <title>Genome sequences of three Agrobacterium biovars help elucidate the evolution of multichromosome genomes in bacteria.</title>
        <authorList>
            <person name="Slater S.C."/>
            <person name="Goldman B.S."/>
            <person name="Goodner B."/>
            <person name="Setubal J.C."/>
            <person name="Farrand S.K."/>
            <person name="Nester E.W."/>
            <person name="Burr T.J."/>
            <person name="Banta L."/>
            <person name="Dickerman A.W."/>
            <person name="Paulsen I."/>
            <person name="Otten L."/>
            <person name="Suen G."/>
            <person name="Welch R."/>
            <person name="Almeida N.F."/>
            <person name="Arnold F."/>
            <person name="Burton O.T."/>
            <person name="Du Z."/>
            <person name="Ewing A."/>
            <person name="Godsy E."/>
            <person name="Heisel S."/>
            <person name="Houmiel K.L."/>
            <person name="Jhaveri J."/>
            <person name="Lu J."/>
            <person name="Miller N.M."/>
            <person name="Norton S."/>
            <person name="Chen Q."/>
            <person name="Phoolcharoen W."/>
            <person name="Ohlin V."/>
            <person name="Ondrusek D."/>
            <person name="Pride N."/>
            <person name="Stricklin S.L."/>
            <person name="Sun J."/>
            <person name="Wheeler C."/>
            <person name="Wilson L."/>
            <person name="Zhu H."/>
            <person name="Wood D.W."/>
        </authorList>
    </citation>
    <scope>NUCLEOTIDE SEQUENCE [LARGE SCALE GENOMIC DNA]</scope>
    <source>
        <strain evidence="2">K84 / ATCC BAA-868</strain>
    </source>
</reference>
<dbReference type="HOGENOM" id="CLU_072759_0_0_5"/>
<dbReference type="KEGG" id="ara:Arad_8817"/>
<dbReference type="STRING" id="311403.Arad_8817"/>
<proteinExistence type="predicted"/>
<evidence type="ECO:0008006" key="3">
    <source>
        <dbReference type="Google" id="ProtNLM"/>
    </source>
</evidence>
<dbReference type="SUPFAM" id="SSF53850">
    <property type="entry name" value="Periplasmic binding protein-like II"/>
    <property type="match status" value="1"/>
</dbReference>
<dbReference type="Gene3D" id="3.40.190.10">
    <property type="entry name" value="Periplasmic binding protein-like II"/>
    <property type="match status" value="1"/>
</dbReference>
<dbReference type="Proteomes" id="UP000001600">
    <property type="component" value="Chromosome 2"/>
</dbReference>
<protein>
    <recommendedName>
        <fullName evidence="3">4,5-dihydroxyphthalate decarboxylase</fullName>
    </recommendedName>
</protein>
<sequence length="330" mass="37061">MSMPLTLRLALRDWDYMTPLVLGDVSSPKLDIKVDRIGTLVSHVGKSGAYDAAEMSFSRYTQLRIDGDESVVGIPNFIMRGFRHRCIITTKDSPITELGHLAGKRIGVTGWRDSGNTWTRAALRREGVGIEDAMWYAGRLTEVHPIVDRLDGFGRPGRIEAAPGERPMVDLLRDGGLDAIFTPFMPDGYFAEGSPFRQVLSDFRGAERRYFDEVGYVPGMHLIGLKADFVAEHPWVIAELSALIDESQRMWLSKRRKYAETTPWMFDELLKSSVELPQGWDASGFAVNRTMIHDFANELHVQGILPRLLTPEELFQFDTDGSRIDAKVAG</sequence>
<evidence type="ECO:0000313" key="2">
    <source>
        <dbReference type="Proteomes" id="UP000001600"/>
    </source>
</evidence>